<accession>A0ABY3MBR4</accession>
<protein>
    <submittedName>
        <fullName evidence="1">Uncharacterized protein</fullName>
    </submittedName>
</protein>
<organism evidence="1 2">
    <name type="scientific">Bizionia gelidisalsuginis</name>
    <dbReference type="NCBI Taxonomy" id="291188"/>
    <lineage>
        <taxon>Bacteria</taxon>
        <taxon>Pseudomonadati</taxon>
        <taxon>Bacteroidota</taxon>
        <taxon>Flavobacteriia</taxon>
        <taxon>Flavobacteriales</taxon>
        <taxon>Flavobacteriaceae</taxon>
        <taxon>Bizionia</taxon>
    </lineage>
</organism>
<name>A0ABY3MBR4_9FLAO</name>
<reference evidence="1 2" key="1">
    <citation type="submission" date="2019-08" db="EMBL/GenBank/DDBJ databases">
        <title>Genomes of Antarctic Bizionia species.</title>
        <authorList>
            <person name="Bowman J.P."/>
        </authorList>
    </citation>
    <scope>NUCLEOTIDE SEQUENCE [LARGE SCALE GENOMIC DNA]</scope>
    <source>
        <strain evidence="1 2">IC164</strain>
    </source>
</reference>
<comment type="caution">
    <text evidence="1">The sequence shown here is derived from an EMBL/GenBank/DDBJ whole genome shotgun (WGS) entry which is preliminary data.</text>
</comment>
<evidence type="ECO:0000313" key="1">
    <source>
        <dbReference type="EMBL" id="TYC14215.1"/>
    </source>
</evidence>
<proteinExistence type="predicted"/>
<dbReference type="Proteomes" id="UP000323621">
    <property type="component" value="Unassembled WGS sequence"/>
</dbReference>
<sequence>MSIKGYIALFMVTVFMAKFTAVNANGLNFLFNDSGIAFVNFHCKKDNGFHKKTVKLPVITAQVSSLEVIALNSDCTTPFKLELFTWEAKQPLSIMVHNDYLTSKLRYMYLDSVSPPPCAA</sequence>
<dbReference type="RefSeq" id="WP_148380813.1">
    <property type="nucleotide sequence ID" value="NZ_VSKN01000006.1"/>
</dbReference>
<keyword evidence="2" id="KW-1185">Reference proteome</keyword>
<gene>
    <name evidence="1" type="ORF">ES677_06660</name>
</gene>
<evidence type="ECO:0000313" key="2">
    <source>
        <dbReference type="Proteomes" id="UP000323621"/>
    </source>
</evidence>
<dbReference type="EMBL" id="VSKN01000006">
    <property type="protein sequence ID" value="TYC14215.1"/>
    <property type="molecule type" value="Genomic_DNA"/>
</dbReference>